<name>A0A2M7U4B1_9BACT</name>
<gene>
    <name evidence="1" type="ORF">COY14_02275</name>
</gene>
<dbReference type="Proteomes" id="UP000230027">
    <property type="component" value="Unassembled WGS sequence"/>
</dbReference>
<dbReference type="EMBL" id="PFOD01000048">
    <property type="protein sequence ID" value="PIZ65463.1"/>
    <property type="molecule type" value="Genomic_DNA"/>
</dbReference>
<protein>
    <submittedName>
        <fullName evidence="1">Uncharacterized protein</fullName>
    </submittedName>
</protein>
<dbReference type="AlphaFoldDB" id="A0A2M7U4B1"/>
<reference evidence="2" key="1">
    <citation type="submission" date="2017-09" db="EMBL/GenBank/DDBJ databases">
        <title>Depth-based differentiation of microbial function through sediment-hosted aquifers and enrichment of novel symbionts in the deep terrestrial subsurface.</title>
        <authorList>
            <person name="Probst A.J."/>
            <person name="Ladd B."/>
            <person name="Jarett J.K."/>
            <person name="Geller-Mcgrath D.E."/>
            <person name="Sieber C.M.K."/>
            <person name="Emerson J.B."/>
            <person name="Anantharaman K."/>
            <person name="Thomas B.C."/>
            <person name="Malmstrom R."/>
            <person name="Stieglmeier M."/>
            <person name="Klingl A."/>
            <person name="Woyke T."/>
            <person name="Ryan C.M."/>
            <person name="Banfield J.F."/>
        </authorList>
    </citation>
    <scope>NUCLEOTIDE SEQUENCE [LARGE SCALE GENOMIC DNA]</scope>
</reference>
<accession>A0A2M7U4B1</accession>
<evidence type="ECO:0000313" key="2">
    <source>
        <dbReference type="Proteomes" id="UP000230027"/>
    </source>
</evidence>
<evidence type="ECO:0000313" key="1">
    <source>
        <dbReference type="EMBL" id="PIZ65463.1"/>
    </source>
</evidence>
<proteinExistence type="predicted"/>
<comment type="caution">
    <text evidence="1">The sequence shown here is derived from an EMBL/GenBank/DDBJ whole genome shotgun (WGS) entry which is preliminary data.</text>
</comment>
<organism evidence="1 2">
    <name type="scientific">Candidatus Roizmanbacteria bacterium CG_4_10_14_0_2_um_filter_36_9</name>
    <dbReference type="NCBI Taxonomy" id="1974823"/>
    <lineage>
        <taxon>Bacteria</taxon>
        <taxon>Candidatus Roizmaniibacteriota</taxon>
    </lineage>
</organism>
<sequence>MTVFPEYYCSDTENPRLGLGSVASEWHGHSHIFTLDSPLPAVRIEGADTSAEFQRMVLSQKGTILGIEIDEQTLAVINDKAGTCGKSLPRNY</sequence>